<keyword evidence="8 16" id="KW-0808">Transferase</keyword>
<evidence type="ECO:0000256" key="16">
    <source>
        <dbReference type="HAMAP-Rule" id="MF_01274"/>
    </source>
</evidence>
<keyword evidence="18" id="KW-1185">Reference proteome</keyword>
<dbReference type="RefSeq" id="WP_085767213.1">
    <property type="nucleotide sequence ID" value="NZ_CP019344.1"/>
</dbReference>
<reference evidence="17 18" key="1">
    <citation type="submission" date="2016-11" db="EMBL/GenBank/DDBJ databases">
        <title>Trade-off between light-utilization and light-protection in marine flavobacteria.</title>
        <authorList>
            <person name="Kumagai Y."/>
        </authorList>
    </citation>
    <scope>NUCLEOTIDE SEQUENCE [LARGE SCALE GENOMIC DNA]</scope>
    <source>
        <strain evidence="17 18">JCM 13191</strain>
    </source>
</reference>
<accession>A0A1W6MLR3</accession>
<comment type="subunit">
    <text evidence="5 16">Homodimer.</text>
</comment>
<feature type="binding site" evidence="16">
    <location>
        <position position="119"/>
    </location>
    <ligand>
        <name>ATP</name>
        <dbReference type="ChEBI" id="CHEBI:30616"/>
    </ligand>
</feature>
<dbReference type="NCBIfam" id="TIGR00671">
    <property type="entry name" value="baf"/>
    <property type="match status" value="1"/>
</dbReference>
<comment type="catalytic activity">
    <reaction evidence="1 16">
        <text>(R)-pantothenate + ATP = (R)-4'-phosphopantothenate + ADP + H(+)</text>
        <dbReference type="Rhea" id="RHEA:16373"/>
        <dbReference type="ChEBI" id="CHEBI:10986"/>
        <dbReference type="ChEBI" id="CHEBI:15378"/>
        <dbReference type="ChEBI" id="CHEBI:29032"/>
        <dbReference type="ChEBI" id="CHEBI:30616"/>
        <dbReference type="ChEBI" id="CHEBI:456216"/>
        <dbReference type="EC" id="2.7.1.33"/>
    </reaction>
</comment>
<proteinExistence type="inferred from homology"/>
<name>A0A1W6MLR3_9FLAO</name>
<evidence type="ECO:0000256" key="6">
    <source>
        <dbReference type="ARBA" id="ARBA00012102"/>
    </source>
</evidence>
<dbReference type="GO" id="GO:0046872">
    <property type="term" value="F:metal ion binding"/>
    <property type="evidence" value="ECO:0007669"/>
    <property type="project" value="UniProtKB-KW"/>
</dbReference>
<keyword evidence="13 16" id="KW-0173">Coenzyme A biosynthesis</keyword>
<evidence type="ECO:0000256" key="15">
    <source>
        <dbReference type="ARBA" id="ARBA00040883"/>
    </source>
</evidence>
<comment type="subcellular location">
    <subcellularLocation>
        <location evidence="3 16">Cytoplasm</location>
    </subcellularLocation>
</comment>
<keyword evidence="12 16" id="KW-0630">Potassium</keyword>
<evidence type="ECO:0000256" key="3">
    <source>
        <dbReference type="ARBA" id="ARBA00004496"/>
    </source>
</evidence>
<feature type="binding site" evidence="16">
    <location>
        <position position="116"/>
    </location>
    <ligand>
        <name>K(+)</name>
        <dbReference type="ChEBI" id="CHEBI:29103"/>
    </ligand>
</feature>
<comment type="function">
    <text evidence="16">Catalyzes the phosphorylation of pantothenate (Pan), the first step in CoA biosynthesis.</text>
</comment>
<evidence type="ECO:0000256" key="12">
    <source>
        <dbReference type="ARBA" id="ARBA00022958"/>
    </source>
</evidence>
<evidence type="ECO:0000256" key="1">
    <source>
        <dbReference type="ARBA" id="ARBA00001206"/>
    </source>
</evidence>
<feature type="active site" description="Proton acceptor" evidence="16">
    <location>
        <position position="94"/>
    </location>
</feature>
<comment type="cofactor">
    <cofactor evidence="16">
        <name>NH4(+)</name>
        <dbReference type="ChEBI" id="CHEBI:28938"/>
    </cofactor>
    <cofactor evidence="16">
        <name>K(+)</name>
        <dbReference type="ChEBI" id="CHEBI:29103"/>
    </cofactor>
    <text evidence="16">A monovalent cation. Ammonium or potassium.</text>
</comment>
<comment type="similarity">
    <text evidence="14 16">Belongs to the type III pantothenate kinase family.</text>
</comment>
<dbReference type="UniPathway" id="UPA00241">
    <property type="reaction ID" value="UER00352"/>
</dbReference>
<dbReference type="EMBL" id="CP019344">
    <property type="protein sequence ID" value="ARN78409.1"/>
    <property type="molecule type" value="Genomic_DNA"/>
</dbReference>
<feature type="binding site" evidence="16">
    <location>
        <begin position="6"/>
        <end position="13"/>
    </location>
    <ligand>
        <name>ATP</name>
        <dbReference type="ChEBI" id="CHEBI:30616"/>
    </ligand>
</feature>
<sequence length="242" mass="26474">MILAIDIGNTRSKIALMDSENPLGVLTLPHQELIEQIENLCSEKKIHTVALCSVNMIDATLLDRLATIADIFQVSIDNKMPFSNNYKSNTLGNDRIALVSGAMGMSQPHEPLLIIDAGTCITYDYLDTEQVYQGGAISPGLSMRYKALHTFTAKLPLVEATNKPSTIGTTTIESIQSGVQNGAAMEIDSMIDFYLSRDPNLKIFLTGGDAPLLSEQLKNRFFAAPNLTLSGIYNLYQINKNT</sequence>
<dbReference type="InterPro" id="IPR004619">
    <property type="entry name" value="Type_III_PanK"/>
</dbReference>
<dbReference type="HAMAP" id="MF_01274">
    <property type="entry name" value="Pantothen_kinase_3"/>
    <property type="match status" value="1"/>
</dbReference>
<evidence type="ECO:0000256" key="10">
    <source>
        <dbReference type="ARBA" id="ARBA00022777"/>
    </source>
</evidence>
<protein>
    <recommendedName>
        <fullName evidence="15 16">Type III pantothenate kinase</fullName>
        <ecNumber evidence="6 16">2.7.1.33</ecNumber>
    </recommendedName>
    <alternativeName>
        <fullName evidence="16">PanK-III</fullName>
    </alternativeName>
    <alternativeName>
        <fullName evidence="16">Pantothenic acid kinase</fullName>
    </alternativeName>
</protein>
<dbReference type="EC" id="2.7.1.33" evidence="6 16"/>
<feature type="binding site" evidence="16">
    <location>
        <position position="86"/>
    </location>
    <ligand>
        <name>substrate</name>
    </ligand>
</feature>
<evidence type="ECO:0000256" key="8">
    <source>
        <dbReference type="ARBA" id="ARBA00022679"/>
    </source>
</evidence>
<evidence type="ECO:0000256" key="14">
    <source>
        <dbReference type="ARBA" id="ARBA00038036"/>
    </source>
</evidence>
<comment type="cofactor">
    <cofactor evidence="2">
        <name>K(+)</name>
        <dbReference type="ChEBI" id="CHEBI:29103"/>
    </cofactor>
</comment>
<dbReference type="AlphaFoldDB" id="A0A1W6MLR3"/>
<dbReference type="CDD" id="cd24015">
    <property type="entry name" value="ASKHA_NBD_PanK-III"/>
    <property type="match status" value="1"/>
</dbReference>
<dbReference type="PANTHER" id="PTHR34265">
    <property type="entry name" value="TYPE III PANTOTHENATE KINASE"/>
    <property type="match status" value="1"/>
</dbReference>
<keyword evidence="7 16" id="KW-0963">Cytoplasm</keyword>
<dbReference type="STRING" id="331648.BST97_10660"/>
<dbReference type="Proteomes" id="UP000193431">
    <property type="component" value="Chromosome"/>
</dbReference>
<dbReference type="Gene3D" id="3.30.420.40">
    <property type="match status" value="2"/>
</dbReference>
<evidence type="ECO:0000313" key="18">
    <source>
        <dbReference type="Proteomes" id="UP000193431"/>
    </source>
</evidence>
<feature type="binding site" evidence="16">
    <location>
        <position position="171"/>
    </location>
    <ligand>
        <name>substrate</name>
    </ligand>
</feature>
<evidence type="ECO:0000256" key="11">
    <source>
        <dbReference type="ARBA" id="ARBA00022840"/>
    </source>
</evidence>
<keyword evidence="9 16" id="KW-0547">Nucleotide-binding</keyword>
<evidence type="ECO:0000256" key="7">
    <source>
        <dbReference type="ARBA" id="ARBA00022490"/>
    </source>
</evidence>
<dbReference type="OrthoDB" id="9804707at2"/>
<dbReference type="PANTHER" id="PTHR34265:SF1">
    <property type="entry name" value="TYPE III PANTOTHENATE KINASE"/>
    <property type="match status" value="1"/>
</dbReference>
<dbReference type="GO" id="GO:0004594">
    <property type="term" value="F:pantothenate kinase activity"/>
    <property type="evidence" value="ECO:0007669"/>
    <property type="project" value="UniProtKB-UniRule"/>
</dbReference>
<gene>
    <name evidence="16" type="primary">coaX</name>
    <name evidence="17" type="ORF">BST97_10660</name>
</gene>
<keyword evidence="11 16" id="KW-0067">ATP-binding</keyword>
<evidence type="ECO:0000256" key="4">
    <source>
        <dbReference type="ARBA" id="ARBA00005225"/>
    </source>
</evidence>
<evidence type="ECO:0000256" key="13">
    <source>
        <dbReference type="ARBA" id="ARBA00022993"/>
    </source>
</evidence>
<evidence type="ECO:0000256" key="5">
    <source>
        <dbReference type="ARBA" id="ARBA00011738"/>
    </source>
</evidence>
<feature type="binding site" evidence="16">
    <location>
        <begin position="92"/>
        <end position="95"/>
    </location>
    <ligand>
        <name>substrate</name>
    </ligand>
</feature>
<dbReference type="GO" id="GO:0015937">
    <property type="term" value="P:coenzyme A biosynthetic process"/>
    <property type="evidence" value="ECO:0007669"/>
    <property type="project" value="UniProtKB-UniRule"/>
</dbReference>
<evidence type="ECO:0000256" key="2">
    <source>
        <dbReference type="ARBA" id="ARBA00001958"/>
    </source>
</evidence>
<dbReference type="GO" id="GO:0005524">
    <property type="term" value="F:ATP binding"/>
    <property type="evidence" value="ECO:0007669"/>
    <property type="project" value="UniProtKB-UniRule"/>
</dbReference>
<dbReference type="Pfam" id="PF03309">
    <property type="entry name" value="Pan_kinase"/>
    <property type="match status" value="1"/>
</dbReference>
<keyword evidence="10 16" id="KW-0418">Kinase</keyword>
<keyword evidence="16" id="KW-0479">Metal-binding</keyword>
<evidence type="ECO:0000313" key="17">
    <source>
        <dbReference type="EMBL" id="ARN78409.1"/>
    </source>
</evidence>
<evidence type="ECO:0000256" key="9">
    <source>
        <dbReference type="ARBA" id="ARBA00022741"/>
    </source>
</evidence>
<organism evidence="17 18">
    <name type="scientific">Nonlabens spongiae</name>
    <dbReference type="NCBI Taxonomy" id="331648"/>
    <lineage>
        <taxon>Bacteria</taxon>
        <taxon>Pseudomonadati</taxon>
        <taxon>Bacteroidota</taxon>
        <taxon>Flavobacteriia</taxon>
        <taxon>Flavobacteriales</taxon>
        <taxon>Flavobacteriaceae</taxon>
        <taxon>Nonlabens</taxon>
    </lineage>
</organism>
<dbReference type="SUPFAM" id="SSF53067">
    <property type="entry name" value="Actin-like ATPase domain"/>
    <property type="match status" value="2"/>
</dbReference>
<comment type="pathway">
    <text evidence="4 16">Cofactor biosynthesis; coenzyme A biosynthesis; CoA from (R)-pantothenate: step 1/5.</text>
</comment>
<dbReference type="InterPro" id="IPR043129">
    <property type="entry name" value="ATPase_NBD"/>
</dbReference>
<dbReference type="GO" id="GO:0005737">
    <property type="term" value="C:cytoplasm"/>
    <property type="evidence" value="ECO:0007669"/>
    <property type="project" value="UniProtKB-SubCell"/>
</dbReference>